<dbReference type="GO" id="GO:0005634">
    <property type="term" value="C:nucleus"/>
    <property type="evidence" value="ECO:0007669"/>
    <property type="project" value="UniProtKB-SubCell"/>
</dbReference>
<reference evidence="16" key="1">
    <citation type="submission" date="2022-11" db="UniProtKB">
        <authorList>
            <consortium name="WormBaseParasite"/>
        </authorList>
    </citation>
    <scope>IDENTIFICATION</scope>
</reference>
<accession>A0A915N0Q5</accession>
<evidence type="ECO:0000313" key="16">
    <source>
        <dbReference type="WBParaSite" id="scaffold5963_cov214.g10238"/>
    </source>
</evidence>
<sequence>MIRDYQSQLVYRPLRTDPVLDNRICVCVRKRPLSRKELIGKEVGVVTIFNKDRVIVHQPQTKVDLTKYLPLVRTIFQRGFATCFAYGQTGSGKTHTMGGIIEGKHLDCSAGIYAMTANDVFDLLHSPEYKNERLMVFDLLNKKAKLRVLEDAKRVVQVVGLKELKVNSVEDLLKIIKLGSNHVLLDKLLQILIHLVLTLERNEDALYGKFSLIDLAGNECGADTISSDRQTRLEGAEINKSLLTLKECIWAMGRDEHIPFRGSKLTLILRDSFLGKYAKTCMIAMISPGISCVENTTLRYADSSLSAPSIGTSTSPQSRSLVRLLIGNVSKFLSEKTSTDFTHKWTVYVRAVGPEQLTDRSFIRKIVFRLHESFTNPEREVSNPPFEVSECGFGSFDMVITIYFAGQKKSYKINYNLDLLLGSDHKNEAEYKIEVINPSPEFASLVPKYCRPQTKQKLASRPAPALFPSNPDNCTVTKQSKSSTSKEISTTKSSKSKDEKNEHKHRSSSKNSLKISKKDEEVKHEENSPIKPSKKEEGKELDGKEKNIIIEGSNKKKKTTPVTAPKKRIQASTDCESDSAIRDLFEANLPSTSKDSSQKEEKTKEIIEKNIIKTSKDGVISNSSEDKKEKNKKDKVKKVKEGKKEEKQNSKKKENENKLIVENEKERHINSPKRILTEKTKVNGEENPEKRIKTEKKKKDKENDKKKEENLDDVDSFKINKISEKKTNTENFVKKQSDEIGGIEEIKKSESEKPNSSKDKLTIEEPKRPILSPKFLKIKQTAKQTPPTATEKIQERAISPR</sequence>
<keyword evidence="5 9" id="KW-0067">ATP-binding</keyword>
<evidence type="ECO:0000256" key="8">
    <source>
        <dbReference type="ARBA" id="ARBA00023242"/>
    </source>
</evidence>
<organism evidence="15 16">
    <name type="scientific">Meloidogyne javanica</name>
    <name type="common">Root-knot nematode worm</name>
    <dbReference type="NCBI Taxonomy" id="6303"/>
    <lineage>
        <taxon>Eukaryota</taxon>
        <taxon>Metazoa</taxon>
        <taxon>Ecdysozoa</taxon>
        <taxon>Nematoda</taxon>
        <taxon>Chromadorea</taxon>
        <taxon>Rhabditida</taxon>
        <taxon>Tylenchina</taxon>
        <taxon>Tylenchomorpha</taxon>
        <taxon>Tylenchoidea</taxon>
        <taxon>Meloidogynidae</taxon>
        <taxon>Meloidogyninae</taxon>
        <taxon>Meloidogyne</taxon>
        <taxon>Meloidogyne incognita group</taxon>
    </lineage>
</organism>
<keyword evidence="6 9" id="KW-0505">Motor protein</keyword>
<feature type="compositionally biased region" description="Basic and acidic residues" evidence="12">
    <location>
        <begin position="642"/>
        <end position="692"/>
    </location>
</feature>
<keyword evidence="15" id="KW-1185">Reference proteome</keyword>
<dbReference type="GO" id="GO:0003777">
    <property type="term" value="F:microtubule motor activity"/>
    <property type="evidence" value="ECO:0007669"/>
    <property type="project" value="InterPro"/>
</dbReference>
<feature type="domain" description="YEATS" evidence="14">
    <location>
        <begin position="314"/>
        <end position="449"/>
    </location>
</feature>
<dbReference type="CDD" id="cd16906">
    <property type="entry name" value="YEATS_AF-9_like"/>
    <property type="match status" value="1"/>
</dbReference>
<name>A0A915N0Q5_MELJA</name>
<evidence type="ECO:0000256" key="2">
    <source>
        <dbReference type="ARBA" id="ARBA00022490"/>
    </source>
</evidence>
<dbReference type="InterPro" id="IPR038704">
    <property type="entry name" value="YEAST_sf"/>
</dbReference>
<feature type="compositionally biased region" description="Basic and acidic residues" evidence="12">
    <location>
        <begin position="596"/>
        <end position="616"/>
    </location>
</feature>
<dbReference type="PANTHER" id="PTHR47971">
    <property type="entry name" value="KINESIN-RELATED PROTEIN 6"/>
    <property type="match status" value="1"/>
</dbReference>
<dbReference type="PROSITE" id="PS50067">
    <property type="entry name" value="KINESIN_MOTOR_2"/>
    <property type="match status" value="1"/>
</dbReference>
<dbReference type="SUPFAM" id="SSF52540">
    <property type="entry name" value="P-loop containing nucleoside triphosphate hydrolases"/>
    <property type="match status" value="1"/>
</dbReference>
<keyword evidence="8 10" id="KW-0539">Nucleus</keyword>
<dbReference type="GO" id="GO:0007018">
    <property type="term" value="P:microtubule-based movement"/>
    <property type="evidence" value="ECO:0007669"/>
    <property type="project" value="InterPro"/>
</dbReference>
<dbReference type="GO" id="GO:0005874">
    <property type="term" value="C:microtubule"/>
    <property type="evidence" value="ECO:0007669"/>
    <property type="project" value="UniProtKB-KW"/>
</dbReference>
<dbReference type="InterPro" id="IPR027640">
    <property type="entry name" value="Kinesin-like_fam"/>
</dbReference>
<feature type="region of interest" description="Disordered" evidence="12">
    <location>
        <begin position="460"/>
        <end position="711"/>
    </location>
</feature>
<keyword evidence="3 11" id="KW-0493">Microtubule</keyword>
<dbReference type="PRINTS" id="PR00380">
    <property type="entry name" value="KINESINHEAVY"/>
</dbReference>
<dbReference type="AlphaFoldDB" id="A0A915N0Q5"/>
<feature type="compositionally biased region" description="Low complexity" evidence="12">
    <location>
        <begin position="475"/>
        <end position="493"/>
    </location>
</feature>
<evidence type="ECO:0000256" key="6">
    <source>
        <dbReference type="ARBA" id="ARBA00023175"/>
    </source>
</evidence>
<keyword evidence="7" id="KW-0206">Cytoskeleton</keyword>
<evidence type="ECO:0000256" key="3">
    <source>
        <dbReference type="ARBA" id="ARBA00022701"/>
    </source>
</evidence>
<feature type="region of interest" description="Disordered" evidence="12">
    <location>
        <begin position="728"/>
        <end position="801"/>
    </location>
</feature>
<feature type="compositionally biased region" description="Basic and acidic residues" evidence="12">
    <location>
        <begin position="516"/>
        <end position="548"/>
    </location>
</feature>
<evidence type="ECO:0000256" key="5">
    <source>
        <dbReference type="ARBA" id="ARBA00022840"/>
    </source>
</evidence>
<dbReference type="InterPro" id="IPR019821">
    <property type="entry name" value="Kinesin_motor_CS"/>
</dbReference>
<evidence type="ECO:0000256" key="10">
    <source>
        <dbReference type="PROSITE-ProRule" id="PRU00376"/>
    </source>
</evidence>
<dbReference type="GO" id="GO:0007019">
    <property type="term" value="P:microtubule depolymerization"/>
    <property type="evidence" value="ECO:0007669"/>
    <property type="project" value="TreeGrafter"/>
</dbReference>
<dbReference type="InterPro" id="IPR001752">
    <property type="entry name" value="Kinesin_motor_dom"/>
</dbReference>
<keyword evidence="4 9" id="KW-0547">Nucleotide-binding</keyword>
<evidence type="ECO:0000259" key="13">
    <source>
        <dbReference type="PROSITE" id="PS50067"/>
    </source>
</evidence>
<evidence type="ECO:0000256" key="11">
    <source>
        <dbReference type="RuleBase" id="RU000394"/>
    </source>
</evidence>
<feature type="domain" description="Kinesin motor" evidence="13">
    <location>
        <begin position="23"/>
        <end position="310"/>
    </location>
</feature>
<dbReference type="PANTHER" id="PTHR47971:SF8">
    <property type="entry name" value="KINESIN-LIKE PROTEIN"/>
    <property type="match status" value="1"/>
</dbReference>
<dbReference type="Gene3D" id="2.60.40.1970">
    <property type="entry name" value="YEATS domain"/>
    <property type="match status" value="1"/>
</dbReference>
<feature type="compositionally biased region" description="Basic and acidic residues" evidence="12">
    <location>
        <begin position="728"/>
        <end position="768"/>
    </location>
</feature>
<evidence type="ECO:0000256" key="12">
    <source>
        <dbReference type="SAM" id="MobiDB-lite"/>
    </source>
</evidence>
<dbReference type="PROSITE" id="PS51037">
    <property type="entry name" value="YEATS"/>
    <property type="match status" value="1"/>
</dbReference>
<dbReference type="GO" id="GO:0005524">
    <property type="term" value="F:ATP binding"/>
    <property type="evidence" value="ECO:0007669"/>
    <property type="project" value="UniProtKB-UniRule"/>
</dbReference>
<feature type="binding site" evidence="9">
    <location>
        <begin position="87"/>
        <end position="94"/>
    </location>
    <ligand>
        <name>ATP</name>
        <dbReference type="ChEBI" id="CHEBI:30616"/>
    </ligand>
</feature>
<dbReference type="Gene3D" id="3.40.850.10">
    <property type="entry name" value="Kinesin motor domain"/>
    <property type="match status" value="1"/>
</dbReference>
<protein>
    <recommendedName>
        <fullName evidence="11">Kinesin-like protein</fullName>
    </recommendedName>
</protein>
<dbReference type="SMART" id="SM00129">
    <property type="entry name" value="KISc"/>
    <property type="match status" value="1"/>
</dbReference>
<evidence type="ECO:0000259" key="14">
    <source>
        <dbReference type="PROSITE" id="PS51037"/>
    </source>
</evidence>
<dbReference type="Pfam" id="PF03366">
    <property type="entry name" value="YEATS"/>
    <property type="match status" value="1"/>
</dbReference>
<dbReference type="PROSITE" id="PS00411">
    <property type="entry name" value="KINESIN_MOTOR_1"/>
    <property type="match status" value="1"/>
</dbReference>
<feature type="compositionally biased region" description="Basic residues" evidence="12">
    <location>
        <begin position="555"/>
        <end position="569"/>
    </location>
</feature>
<proteinExistence type="inferred from homology"/>
<dbReference type="InterPro" id="IPR036961">
    <property type="entry name" value="Kinesin_motor_dom_sf"/>
</dbReference>
<keyword evidence="2" id="KW-0963">Cytoplasm</keyword>
<dbReference type="WBParaSite" id="scaffold5963_cov214.g10238">
    <property type="protein sequence ID" value="scaffold5963_cov214.g10238"/>
    <property type="gene ID" value="scaffold5963_cov214.g10238"/>
</dbReference>
<evidence type="ECO:0000256" key="7">
    <source>
        <dbReference type="ARBA" id="ARBA00023212"/>
    </source>
</evidence>
<evidence type="ECO:0000256" key="4">
    <source>
        <dbReference type="ARBA" id="ARBA00022741"/>
    </source>
</evidence>
<dbReference type="Pfam" id="PF00225">
    <property type="entry name" value="Kinesin"/>
    <property type="match status" value="1"/>
</dbReference>
<evidence type="ECO:0000256" key="1">
    <source>
        <dbReference type="ARBA" id="ARBA00004245"/>
    </source>
</evidence>
<dbReference type="GO" id="GO:0008017">
    <property type="term" value="F:microtubule binding"/>
    <property type="evidence" value="ECO:0007669"/>
    <property type="project" value="InterPro"/>
</dbReference>
<dbReference type="InterPro" id="IPR027417">
    <property type="entry name" value="P-loop_NTPase"/>
</dbReference>
<dbReference type="Proteomes" id="UP000887561">
    <property type="component" value="Unplaced"/>
</dbReference>
<comment type="similarity">
    <text evidence="9 11">Belongs to the TRAFAC class myosin-kinesin ATPase superfamily. Kinesin family.</text>
</comment>
<evidence type="ECO:0000256" key="9">
    <source>
        <dbReference type="PROSITE-ProRule" id="PRU00283"/>
    </source>
</evidence>
<evidence type="ECO:0000313" key="15">
    <source>
        <dbReference type="Proteomes" id="UP000887561"/>
    </source>
</evidence>
<comment type="subcellular location">
    <subcellularLocation>
        <location evidence="1">Cytoplasm</location>
        <location evidence="1">Cytoskeleton</location>
    </subcellularLocation>
    <subcellularLocation>
        <location evidence="10">Nucleus</location>
    </subcellularLocation>
</comment>
<feature type="compositionally biased region" description="Basic and acidic residues" evidence="12">
    <location>
        <begin position="700"/>
        <end position="711"/>
    </location>
</feature>
<dbReference type="InterPro" id="IPR055129">
    <property type="entry name" value="YEATS_dom"/>
</dbReference>